<feature type="transmembrane region" description="Helical" evidence="6">
    <location>
        <begin position="47"/>
        <end position="70"/>
    </location>
</feature>
<feature type="transmembrane region" description="Helical" evidence="6">
    <location>
        <begin position="119"/>
        <end position="139"/>
    </location>
</feature>
<dbReference type="Pfam" id="PF01943">
    <property type="entry name" value="Polysacc_synt"/>
    <property type="match status" value="1"/>
</dbReference>
<name>A0ABM9UK99_SARVE</name>
<dbReference type="PANTHER" id="PTHR30250:SF21">
    <property type="entry name" value="LIPID II FLIPPASE MURJ"/>
    <property type="match status" value="1"/>
</dbReference>
<evidence type="ECO:0000256" key="5">
    <source>
        <dbReference type="ARBA" id="ARBA00023136"/>
    </source>
</evidence>
<protein>
    <submittedName>
        <fullName evidence="7">Probable cell division protein ytgP</fullName>
    </submittedName>
</protein>
<dbReference type="GO" id="GO:0051301">
    <property type="term" value="P:cell division"/>
    <property type="evidence" value="ECO:0007669"/>
    <property type="project" value="UniProtKB-KW"/>
</dbReference>
<keyword evidence="5 6" id="KW-0472">Membrane</keyword>
<keyword evidence="2" id="KW-1003">Cell membrane</keyword>
<feature type="transmembrane region" description="Helical" evidence="6">
    <location>
        <begin position="357"/>
        <end position="376"/>
    </location>
</feature>
<gene>
    <name evidence="7" type="primary">ytgP_1</name>
    <name evidence="7" type="ORF">ERS852473_00172</name>
</gene>
<dbReference type="EMBL" id="CYZR01000001">
    <property type="protein sequence ID" value="CUN45030.1"/>
    <property type="molecule type" value="Genomic_DNA"/>
</dbReference>
<sequence>MKRDSMGRGFAILSIASIVSKVLSVIYVPILTRIIGDYGMGIYGKTYEIFVFVYALTNVGIQVAISKHVAELEAVGNYKDSIKTFKMSRTIFLVIGTVFTLALMFGSHFLAEISGSADLVYPLIFLSPTVLITTVLVTYRGYFQGRNQAKPLAVTTVIEQVINVVLSLACAYVLMRFGAVFGAAGGTIGTSVGALIALIYLVYIYNIYGGEREARDKQNPDIERQSNKEIFRTLLKYAIPITLCTGLQNLGSIIDMLVVSNRLIVAGFSHKEATILFGFLSTRYKSLYNVPMVFITSLGYMAMPTIARGFALKDKKLVKDKINFALRMAYIVSVPAAFGLAILAPDLYKYLYAQTDGSGLMMVGSAIIPLMGIVLIQDVILQSVNQFYYVLIALAIGVGVKFLCDMYLVAIPAINIYGAVIGGVLAFLTILILNHFRMQKSLKIKISIIKLLARPLLASICMSILIIAIKQGLGLFVNLESLDALIGLVLLIVIVVIASFVYLCVLVYTGGLRRGDLEDISPKIVRKLPGFLKRRLR</sequence>
<reference evidence="7 8" key="1">
    <citation type="submission" date="2015-09" db="EMBL/GenBank/DDBJ databases">
        <authorList>
            <consortium name="Pathogen Informatics"/>
        </authorList>
    </citation>
    <scope>NUCLEOTIDE SEQUENCE [LARGE SCALE GENOMIC DNA]</scope>
    <source>
        <strain evidence="7 8">2789STDY5834858</strain>
    </source>
</reference>
<feature type="transmembrane region" description="Helical" evidence="6">
    <location>
        <begin position="456"/>
        <end position="479"/>
    </location>
</feature>
<feature type="transmembrane region" description="Helical" evidence="6">
    <location>
        <begin position="12"/>
        <end position="35"/>
    </location>
</feature>
<organism evidence="7 8">
    <name type="scientific">Sarcina ventriculi</name>
    <name type="common">Clostridium ventriculi</name>
    <dbReference type="NCBI Taxonomy" id="1267"/>
    <lineage>
        <taxon>Bacteria</taxon>
        <taxon>Bacillati</taxon>
        <taxon>Bacillota</taxon>
        <taxon>Clostridia</taxon>
        <taxon>Eubacteriales</taxon>
        <taxon>Clostridiaceae</taxon>
        <taxon>Sarcina</taxon>
    </lineage>
</organism>
<dbReference type="Proteomes" id="UP000095488">
    <property type="component" value="Unassembled WGS sequence"/>
</dbReference>
<evidence type="ECO:0000256" key="3">
    <source>
        <dbReference type="ARBA" id="ARBA00022692"/>
    </source>
</evidence>
<keyword evidence="4 6" id="KW-1133">Transmembrane helix</keyword>
<evidence type="ECO:0000256" key="4">
    <source>
        <dbReference type="ARBA" id="ARBA00022989"/>
    </source>
</evidence>
<feature type="transmembrane region" description="Helical" evidence="6">
    <location>
        <begin position="324"/>
        <end position="345"/>
    </location>
</feature>
<feature type="transmembrane region" description="Helical" evidence="6">
    <location>
        <begin position="388"/>
        <end position="410"/>
    </location>
</feature>
<accession>A0ABM9UK99</accession>
<keyword evidence="8" id="KW-1185">Reference proteome</keyword>
<keyword evidence="7" id="KW-0131">Cell cycle</keyword>
<evidence type="ECO:0000256" key="2">
    <source>
        <dbReference type="ARBA" id="ARBA00022475"/>
    </source>
</evidence>
<feature type="transmembrane region" description="Helical" evidence="6">
    <location>
        <begin position="180"/>
        <end position="205"/>
    </location>
</feature>
<comment type="subcellular location">
    <subcellularLocation>
        <location evidence="1">Cell membrane</location>
        <topology evidence="1">Multi-pass membrane protein</topology>
    </subcellularLocation>
</comment>
<dbReference type="InterPro" id="IPR024923">
    <property type="entry name" value="PG_synth_SpoVB"/>
</dbReference>
<feature type="transmembrane region" description="Helical" evidence="6">
    <location>
        <begin position="151"/>
        <end position="174"/>
    </location>
</feature>
<evidence type="ECO:0000313" key="7">
    <source>
        <dbReference type="EMBL" id="CUN45030.1"/>
    </source>
</evidence>
<evidence type="ECO:0000256" key="6">
    <source>
        <dbReference type="SAM" id="Phobius"/>
    </source>
</evidence>
<feature type="transmembrane region" description="Helical" evidence="6">
    <location>
        <begin position="91"/>
        <end position="113"/>
    </location>
</feature>
<dbReference type="CDD" id="cd13124">
    <property type="entry name" value="MATE_SpoVB_like"/>
    <property type="match status" value="1"/>
</dbReference>
<feature type="transmembrane region" description="Helical" evidence="6">
    <location>
        <begin position="234"/>
        <end position="254"/>
    </location>
</feature>
<keyword evidence="7" id="KW-0132">Cell division</keyword>
<dbReference type="InterPro" id="IPR050833">
    <property type="entry name" value="Poly_Biosynth_Transport"/>
</dbReference>
<dbReference type="InterPro" id="IPR002797">
    <property type="entry name" value="Polysacc_synth"/>
</dbReference>
<feature type="transmembrane region" description="Helical" evidence="6">
    <location>
        <begin position="286"/>
        <end position="303"/>
    </location>
</feature>
<feature type="transmembrane region" description="Helical" evidence="6">
    <location>
        <begin position="416"/>
        <end position="436"/>
    </location>
</feature>
<keyword evidence="3 6" id="KW-0812">Transmembrane</keyword>
<dbReference type="PANTHER" id="PTHR30250">
    <property type="entry name" value="PST FAMILY PREDICTED COLANIC ACID TRANSPORTER"/>
    <property type="match status" value="1"/>
</dbReference>
<dbReference type="RefSeq" id="WP_055257074.1">
    <property type="nucleotide sequence ID" value="NZ_CABIXL010000001.1"/>
</dbReference>
<proteinExistence type="predicted"/>
<feature type="transmembrane region" description="Helical" evidence="6">
    <location>
        <begin position="485"/>
        <end position="508"/>
    </location>
</feature>
<dbReference type="PIRSF" id="PIRSF038958">
    <property type="entry name" value="PG_synth_SpoVB"/>
    <property type="match status" value="1"/>
</dbReference>
<evidence type="ECO:0000313" key="8">
    <source>
        <dbReference type="Proteomes" id="UP000095488"/>
    </source>
</evidence>
<evidence type="ECO:0000256" key="1">
    <source>
        <dbReference type="ARBA" id="ARBA00004651"/>
    </source>
</evidence>
<comment type="caution">
    <text evidence="7">The sequence shown here is derived from an EMBL/GenBank/DDBJ whole genome shotgun (WGS) entry which is preliminary data.</text>
</comment>